<keyword evidence="1 6" id="KW-0645">Protease</keyword>
<keyword evidence="5 6" id="KW-0482">Metalloprotease</keyword>
<keyword evidence="2" id="KW-0479">Metal-binding</keyword>
<evidence type="ECO:0000256" key="6">
    <source>
        <dbReference type="RuleBase" id="RU003983"/>
    </source>
</evidence>
<dbReference type="InterPro" id="IPR051156">
    <property type="entry name" value="Mito/Outer_Membr_Metalloprot"/>
</dbReference>
<evidence type="ECO:0000256" key="2">
    <source>
        <dbReference type="ARBA" id="ARBA00022723"/>
    </source>
</evidence>
<dbReference type="Pfam" id="PF01435">
    <property type="entry name" value="Peptidase_M48"/>
    <property type="match status" value="1"/>
</dbReference>
<accession>A0ABX1CPL4</accession>
<evidence type="ECO:0000256" key="4">
    <source>
        <dbReference type="ARBA" id="ARBA00022833"/>
    </source>
</evidence>
<protein>
    <submittedName>
        <fullName evidence="8">M48 family metalloprotease</fullName>
    </submittedName>
</protein>
<organism evidence="8 9">
    <name type="scientific">Sphingomonas corticis</name>
    <dbReference type="NCBI Taxonomy" id="2722791"/>
    <lineage>
        <taxon>Bacteria</taxon>
        <taxon>Pseudomonadati</taxon>
        <taxon>Pseudomonadota</taxon>
        <taxon>Alphaproteobacteria</taxon>
        <taxon>Sphingomonadales</taxon>
        <taxon>Sphingomonadaceae</taxon>
        <taxon>Sphingomonas</taxon>
    </lineage>
</organism>
<evidence type="ECO:0000313" key="9">
    <source>
        <dbReference type="Proteomes" id="UP000732399"/>
    </source>
</evidence>
<comment type="caution">
    <text evidence="8">The sequence shown here is derived from an EMBL/GenBank/DDBJ whole genome shotgun (WGS) entry which is preliminary data.</text>
</comment>
<proteinExistence type="inferred from homology"/>
<dbReference type="EMBL" id="JAAVJH010000010">
    <property type="protein sequence ID" value="NJR79834.1"/>
    <property type="molecule type" value="Genomic_DNA"/>
</dbReference>
<name>A0ABX1CPL4_9SPHN</name>
<dbReference type="InterPro" id="IPR011990">
    <property type="entry name" value="TPR-like_helical_dom_sf"/>
</dbReference>
<dbReference type="SUPFAM" id="SSF48452">
    <property type="entry name" value="TPR-like"/>
    <property type="match status" value="1"/>
</dbReference>
<evidence type="ECO:0000256" key="3">
    <source>
        <dbReference type="ARBA" id="ARBA00022801"/>
    </source>
</evidence>
<keyword evidence="4 6" id="KW-0862">Zinc</keyword>
<gene>
    <name evidence="8" type="ORF">HBH26_14690</name>
</gene>
<evidence type="ECO:0000313" key="8">
    <source>
        <dbReference type="EMBL" id="NJR79834.1"/>
    </source>
</evidence>
<dbReference type="InterPro" id="IPR001915">
    <property type="entry name" value="Peptidase_M48"/>
</dbReference>
<keyword evidence="3 6" id="KW-0378">Hydrolase</keyword>
<dbReference type="Proteomes" id="UP000732399">
    <property type="component" value="Unassembled WGS sequence"/>
</dbReference>
<evidence type="ECO:0000256" key="1">
    <source>
        <dbReference type="ARBA" id="ARBA00022670"/>
    </source>
</evidence>
<dbReference type="PANTHER" id="PTHR22726">
    <property type="entry name" value="METALLOENDOPEPTIDASE OMA1"/>
    <property type="match status" value="1"/>
</dbReference>
<reference evidence="8 9" key="1">
    <citation type="submission" date="2020-03" db="EMBL/GenBank/DDBJ databases">
        <authorList>
            <person name="Wang L."/>
            <person name="He N."/>
            <person name="Li Y."/>
            <person name="Fang Y."/>
            <person name="Zhang F."/>
        </authorList>
    </citation>
    <scope>NUCLEOTIDE SEQUENCE [LARGE SCALE GENOMIC DNA]</scope>
    <source>
        <strain evidence="8 9">36D10-4-7</strain>
    </source>
</reference>
<sequence>MMARQQWSRRAVLGGACACAFHARAGAADARIHPAAMTALAPVGFRPTERDERGMWQSCERLEEEIAGSNLLLPSPAFQRYAKQVVDRLVGDRAGETRVYVVHDPDFNASMFPTGMMLVNTGLLARMRDEAQFASILGHECGHYLRRHSLSRWRDTKAKTGVMAFVQAGASVGAGITAGAGGAGANWMDLANAINASLVLSILSYSREHEREADAYGVKLIEEAGYPPEAAAMVWEQLIAERKASAAGRRKKYRDRSLSALSTHPASALRLADLSVSGRELRDIVVTGRRYDAQKARWDAAVAPLRADLLAEQVRLNDPGASLYLVHAMAADGWTGLLRYNEGEVYRLRDEAGDAQRAATSYAAAIGHADAPAEAWRAHGYALLKQGRGEEGKAALGRYLAERPGANDAGMIRFSINQ</sequence>
<comment type="cofactor">
    <cofactor evidence="6">
        <name>Zn(2+)</name>
        <dbReference type="ChEBI" id="CHEBI:29105"/>
    </cofactor>
    <text evidence="6">Binds 1 zinc ion per subunit.</text>
</comment>
<dbReference type="GO" id="GO:0008237">
    <property type="term" value="F:metallopeptidase activity"/>
    <property type="evidence" value="ECO:0007669"/>
    <property type="project" value="UniProtKB-KW"/>
</dbReference>
<comment type="similarity">
    <text evidence="6">Belongs to the peptidase M48 family.</text>
</comment>
<feature type="domain" description="Peptidase M48" evidence="7">
    <location>
        <begin position="95"/>
        <end position="275"/>
    </location>
</feature>
<evidence type="ECO:0000256" key="5">
    <source>
        <dbReference type="ARBA" id="ARBA00023049"/>
    </source>
</evidence>
<dbReference type="PANTHER" id="PTHR22726:SF1">
    <property type="entry name" value="METALLOENDOPEPTIDASE OMA1, MITOCHONDRIAL"/>
    <property type="match status" value="1"/>
</dbReference>
<dbReference type="Gene3D" id="3.30.2010.10">
    <property type="entry name" value="Metalloproteases ('zincins'), catalytic domain"/>
    <property type="match status" value="1"/>
</dbReference>
<keyword evidence="9" id="KW-1185">Reference proteome</keyword>
<evidence type="ECO:0000259" key="7">
    <source>
        <dbReference type="Pfam" id="PF01435"/>
    </source>
</evidence>